<dbReference type="PANTHER" id="PTHR48022">
    <property type="entry name" value="PLASTIDIC GLUCOSE TRANSPORTER 4"/>
    <property type="match status" value="1"/>
</dbReference>
<dbReference type="InterPro" id="IPR005828">
    <property type="entry name" value="MFS_sugar_transport-like"/>
</dbReference>
<dbReference type="InterPro" id="IPR005829">
    <property type="entry name" value="Sugar_transporter_CS"/>
</dbReference>
<evidence type="ECO:0000256" key="4">
    <source>
        <dbReference type="ARBA" id="ARBA00022692"/>
    </source>
</evidence>
<dbReference type="GO" id="GO:0005351">
    <property type="term" value="F:carbohydrate:proton symporter activity"/>
    <property type="evidence" value="ECO:0007669"/>
    <property type="project" value="TreeGrafter"/>
</dbReference>
<evidence type="ECO:0000313" key="12">
    <source>
        <dbReference type="Proteomes" id="UP000038010"/>
    </source>
</evidence>
<dbReference type="InterPro" id="IPR020846">
    <property type="entry name" value="MFS_dom"/>
</dbReference>
<dbReference type="PROSITE" id="PS00217">
    <property type="entry name" value="SUGAR_TRANSPORT_2"/>
    <property type="match status" value="1"/>
</dbReference>
<dbReference type="AlphaFoldDB" id="A0A0N0NJC6"/>
<dbReference type="Pfam" id="PF00083">
    <property type="entry name" value="Sugar_tr"/>
    <property type="match status" value="1"/>
</dbReference>
<keyword evidence="4 9" id="KW-0812">Transmembrane</keyword>
<dbReference type="NCBIfam" id="TIGR00879">
    <property type="entry name" value="SP"/>
    <property type="match status" value="1"/>
</dbReference>
<feature type="transmembrane region" description="Helical" evidence="9">
    <location>
        <begin position="324"/>
        <end position="345"/>
    </location>
</feature>
<feature type="transmembrane region" description="Helical" evidence="9">
    <location>
        <begin position="101"/>
        <end position="126"/>
    </location>
</feature>
<proteinExistence type="inferred from homology"/>
<evidence type="ECO:0000259" key="10">
    <source>
        <dbReference type="PROSITE" id="PS50850"/>
    </source>
</evidence>
<dbReference type="InterPro" id="IPR003663">
    <property type="entry name" value="Sugar/inositol_transpt"/>
</dbReference>
<evidence type="ECO:0000256" key="5">
    <source>
        <dbReference type="ARBA" id="ARBA00022989"/>
    </source>
</evidence>
<dbReference type="GO" id="GO:0016020">
    <property type="term" value="C:membrane"/>
    <property type="evidence" value="ECO:0007669"/>
    <property type="project" value="UniProtKB-SubCell"/>
</dbReference>
<evidence type="ECO:0000256" key="9">
    <source>
        <dbReference type="SAM" id="Phobius"/>
    </source>
</evidence>
<keyword evidence="12" id="KW-1185">Reference proteome</keyword>
<feature type="transmembrane region" description="Helical" evidence="9">
    <location>
        <begin position="454"/>
        <end position="474"/>
    </location>
</feature>
<keyword evidence="6 9" id="KW-0472">Membrane</keyword>
<evidence type="ECO:0000313" key="11">
    <source>
        <dbReference type="EMBL" id="KPI36758.1"/>
    </source>
</evidence>
<feature type="transmembrane region" description="Helical" evidence="9">
    <location>
        <begin position="57"/>
        <end position="81"/>
    </location>
</feature>
<dbReference type="InterPro" id="IPR050360">
    <property type="entry name" value="MFS_Sugar_Transporters"/>
</dbReference>
<comment type="caution">
    <text evidence="11">The sequence shown here is derived from an EMBL/GenBank/DDBJ whole genome shotgun (WGS) entry which is preliminary data.</text>
</comment>
<feature type="transmembrane region" description="Helical" evidence="9">
    <location>
        <begin position="386"/>
        <end position="408"/>
    </location>
</feature>
<dbReference type="FunFam" id="1.20.1250.20:FF:000078">
    <property type="entry name" value="MFS maltose transporter, putative"/>
    <property type="match status" value="1"/>
</dbReference>
<comment type="similarity">
    <text evidence="2 7">Belongs to the major facilitator superfamily. Sugar transporter (TC 2.A.1.1) family.</text>
</comment>
<comment type="subcellular location">
    <subcellularLocation>
        <location evidence="1">Membrane</location>
        <topology evidence="1">Multi-pass membrane protein</topology>
    </subcellularLocation>
</comment>
<feature type="domain" description="Major facilitator superfamily (MFS) profile" evidence="10">
    <location>
        <begin position="57"/>
        <end position="508"/>
    </location>
</feature>
<keyword evidence="3 7" id="KW-0813">Transport</keyword>
<reference evidence="11 12" key="1">
    <citation type="submission" date="2015-06" db="EMBL/GenBank/DDBJ databases">
        <title>Draft genome of the ant-associated black yeast Phialophora attae CBS 131958.</title>
        <authorList>
            <person name="Moreno L.F."/>
            <person name="Stielow B.J."/>
            <person name="de Hoog S."/>
            <person name="Vicente V.A."/>
            <person name="Weiss V.A."/>
            <person name="de Vries M."/>
            <person name="Cruz L.M."/>
            <person name="Souza E.M."/>
        </authorList>
    </citation>
    <scope>NUCLEOTIDE SEQUENCE [LARGE SCALE GENOMIC DNA]</scope>
    <source>
        <strain evidence="11 12">CBS 131958</strain>
    </source>
</reference>
<dbReference type="GeneID" id="28732615"/>
<sequence>MHNQVPEKPASEEQVESVDHDNSSEDLSGRARLAQAYAANDATLSFWQTIKLYHRSILWTLYGQLVVFGYGIDGVIAAFLLGIPRFRQDFGEAFVVDGVPAYIISANWIAIFSGVSQLTAILGAVMTGYLADRLGRKITNAIFCAISIAAVGAQVAARGSLPILCVGKGLNGFSIGAWLVIGPLYASEIAPLKLRGWLTAVTNTIQFSGVLLFTGVIYVMGPMDSADAYQIPFMLQWIIPSFVLLTIYFWPESPVYLVNTAKRDKAIQSLQALHGSNSRIDQEGILAQIEETLDHEKSASTANATASYAECFNRHNRSRTLISMWIYACQYLGGLVFVLGYQSYYYQLIGFGAKKSFFLTMLNNSFQFIANILSWFLISALGRRPLIVWGELCGTICLFIIGGCSLIGTNPGYLATVSFMFVWAFTYQLTLGTVAWTVVAEIPSLRLRAKTQGLANLTLCFFQWAVAFVFPYMFNPDAGNLGGKVGFVFGATSLLGFLGVFWFLPETKNRTADQLDKLYAREVPARKFHKTVLSDD</sequence>
<dbReference type="Proteomes" id="UP000038010">
    <property type="component" value="Unassembled WGS sequence"/>
</dbReference>
<feature type="transmembrane region" description="Helical" evidence="9">
    <location>
        <begin position="198"/>
        <end position="219"/>
    </location>
</feature>
<feature type="transmembrane region" description="Helical" evidence="9">
    <location>
        <begin position="138"/>
        <end position="157"/>
    </location>
</feature>
<dbReference type="PANTHER" id="PTHR48022:SF15">
    <property type="entry name" value="ALPHA-GLUCOSIDE TRANSPORTER, PUTATIVE (AFU_ORTHOLOGUE AFUA_5G00500)-RELATED"/>
    <property type="match status" value="1"/>
</dbReference>
<dbReference type="PROSITE" id="PS50850">
    <property type="entry name" value="MFS"/>
    <property type="match status" value="1"/>
</dbReference>
<accession>A0A0N0NJC6</accession>
<evidence type="ECO:0000256" key="6">
    <source>
        <dbReference type="ARBA" id="ARBA00023136"/>
    </source>
</evidence>
<dbReference type="OrthoDB" id="6612291at2759"/>
<dbReference type="EMBL" id="LFJN01000028">
    <property type="protein sequence ID" value="KPI36758.1"/>
    <property type="molecule type" value="Genomic_DNA"/>
</dbReference>
<feature type="transmembrane region" description="Helical" evidence="9">
    <location>
        <begin position="169"/>
        <end position="186"/>
    </location>
</feature>
<protein>
    <submittedName>
        <fullName evidence="11">General alpha-glucoside permease</fullName>
    </submittedName>
</protein>
<feature type="region of interest" description="Disordered" evidence="8">
    <location>
        <begin position="1"/>
        <end position="25"/>
    </location>
</feature>
<evidence type="ECO:0000256" key="3">
    <source>
        <dbReference type="ARBA" id="ARBA00022448"/>
    </source>
</evidence>
<organism evidence="11 12">
    <name type="scientific">Cyphellophora attinorum</name>
    <dbReference type="NCBI Taxonomy" id="1664694"/>
    <lineage>
        <taxon>Eukaryota</taxon>
        <taxon>Fungi</taxon>
        <taxon>Dikarya</taxon>
        <taxon>Ascomycota</taxon>
        <taxon>Pezizomycotina</taxon>
        <taxon>Eurotiomycetes</taxon>
        <taxon>Chaetothyriomycetidae</taxon>
        <taxon>Chaetothyriales</taxon>
        <taxon>Cyphellophoraceae</taxon>
        <taxon>Cyphellophora</taxon>
    </lineage>
</organism>
<dbReference type="STRING" id="1664694.A0A0N0NJC6"/>
<name>A0A0N0NJC6_9EURO</name>
<evidence type="ECO:0000256" key="7">
    <source>
        <dbReference type="RuleBase" id="RU003346"/>
    </source>
</evidence>
<dbReference type="VEuPathDB" id="FungiDB:AB675_11852"/>
<feature type="transmembrane region" description="Helical" evidence="9">
    <location>
        <begin position="231"/>
        <end position="250"/>
    </location>
</feature>
<dbReference type="RefSeq" id="XP_017996721.1">
    <property type="nucleotide sequence ID" value="XM_018140734.1"/>
</dbReference>
<evidence type="ECO:0000256" key="1">
    <source>
        <dbReference type="ARBA" id="ARBA00004141"/>
    </source>
</evidence>
<keyword evidence="5 9" id="KW-1133">Transmembrane helix</keyword>
<dbReference type="Gene3D" id="1.20.1250.20">
    <property type="entry name" value="MFS general substrate transporter like domains"/>
    <property type="match status" value="1"/>
</dbReference>
<feature type="transmembrane region" description="Helical" evidence="9">
    <location>
        <begin position="357"/>
        <end position="379"/>
    </location>
</feature>
<dbReference type="SUPFAM" id="SSF103473">
    <property type="entry name" value="MFS general substrate transporter"/>
    <property type="match status" value="1"/>
</dbReference>
<gene>
    <name evidence="11" type="ORF">AB675_11852</name>
</gene>
<feature type="transmembrane region" description="Helical" evidence="9">
    <location>
        <begin position="486"/>
        <end position="504"/>
    </location>
</feature>
<dbReference type="InterPro" id="IPR036259">
    <property type="entry name" value="MFS_trans_sf"/>
</dbReference>
<evidence type="ECO:0000256" key="8">
    <source>
        <dbReference type="SAM" id="MobiDB-lite"/>
    </source>
</evidence>
<feature type="transmembrane region" description="Helical" evidence="9">
    <location>
        <begin position="420"/>
        <end position="442"/>
    </location>
</feature>
<evidence type="ECO:0000256" key="2">
    <source>
        <dbReference type="ARBA" id="ARBA00010992"/>
    </source>
</evidence>